<evidence type="ECO:0000313" key="3">
    <source>
        <dbReference type="Proteomes" id="UP000615446"/>
    </source>
</evidence>
<feature type="region of interest" description="Disordered" evidence="1">
    <location>
        <begin position="51"/>
        <end position="116"/>
    </location>
</feature>
<accession>A0A8H3KV23</accession>
<dbReference type="EMBL" id="BLAL01000012">
    <property type="protein sequence ID" value="GES74710.1"/>
    <property type="molecule type" value="Genomic_DNA"/>
</dbReference>
<feature type="compositionally biased region" description="Basic and acidic residues" evidence="1">
    <location>
        <begin position="95"/>
        <end position="116"/>
    </location>
</feature>
<protein>
    <submittedName>
        <fullName evidence="2">Uncharacterized protein</fullName>
    </submittedName>
</protein>
<evidence type="ECO:0000256" key="1">
    <source>
        <dbReference type="SAM" id="MobiDB-lite"/>
    </source>
</evidence>
<dbReference type="AlphaFoldDB" id="A0A8H3KV23"/>
<comment type="caution">
    <text evidence="2">The sequence shown here is derived from an EMBL/GenBank/DDBJ whole genome shotgun (WGS) entry which is preliminary data.</text>
</comment>
<organism evidence="2 3">
    <name type="scientific">Rhizophagus clarus</name>
    <dbReference type="NCBI Taxonomy" id="94130"/>
    <lineage>
        <taxon>Eukaryota</taxon>
        <taxon>Fungi</taxon>
        <taxon>Fungi incertae sedis</taxon>
        <taxon>Mucoromycota</taxon>
        <taxon>Glomeromycotina</taxon>
        <taxon>Glomeromycetes</taxon>
        <taxon>Glomerales</taxon>
        <taxon>Glomeraceae</taxon>
        <taxon>Rhizophagus</taxon>
    </lineage>
</organism>
<reference evidence="2" key="1">
    <citation type="submission" date="2019-10" db="EMBL/GenBank/DDBJ databases">
        <title>Conservation and host-specific expression of non-tandemly repeated heterogenous ribosome RNA gene in arbuscular mycorrhizal fungi.</title>
        <authorList>
            <person name="Maeda T."/>
            <person name="Kobayashi Y."/>
            <person name="Nakagawa T."/>
            <person name="Ezawa T."/>
            <person name="Yamaguchi K."/>
            <person name="Bino T."/>
            <person name="Nishimoto Y."/>
            <person name="Shigenobu S."/>
            <person name="Kawaguchi M."/>
        </authorList>
    </citation>
    <scope>NUCLEOTIDE SEQUENCE</scope>
    <source>
        <strain evidence="2">HR1</strain>
    </source>
</reference>
<evidence type="ECO:0000313" key="2">
    <source>
        <dbReference type="EMBL" id="GES74710.1"/>
    </source>
</evidence>
<dbReference type="Proteomes" id="UP000615446">
    <property type="component" value="Unassembled WGS sequence"/>
</dbReference>
<name>A0A8H3KV23_9GLOM</name>
<proteinExistence type="predicted"/>
<sequence length="138" mass="16491">MNKIKLVTTQEIDQHKDLKARNEDTIMKPSDKEAKILNDELDRINSSCSTRLQPIVEEDKEPDGNNKQRKNWSDTTYRMKFRATNPTELTPIKRPYKEIQHKEYQGMKEPKRKRGMDTWKKEESSCRIYTIFNLLFLI</sequence>
<gene>
    <name evidence="2" type="ORF">RCL2_000217700</name>
</gene>